<evidence type="ECO:0000313" key="3">
    <source>
        <dbReference type="Proteomes" id="UP000010847"/>
    </source>
</evidence>
<evidence type="ECO:0008006" key="4">
    <source>
        <dbReference type="Google" id="ProtNLM"/>
    </source>
</evidence>
<dbReference type="EMBL" id="CP007032">
    <property type="protein sequence ID" value="AHF08203.1"/>
    <property type="molecule type" value="Genomic_DNA"/>
</dbReference>
<accession>W0EFD3</accession>
<dbReference type="eggNOG" id="ENOG5033452">
    <property type="taxonomic scope" value="Bacteria"/>
</dbReference>
<gene>
    <name evidence="2" type="ORF">DESME_15115</name>
</gene>
<organism evidence="2 3">
    <name type="scientific">Desulfitobacterium metallireducens DSM 15288</name>
    <dbReference type="NCBI Taxonomy" id="871968"/>
    <lineage>
        <taxon>Bacteria</taxon>
        <taxon>Bacillati</taxon>
        <taxon>Bacillota</taxon>
        <taxon>Clostridia</taxon>
        <taxon>Eubacteriales</taxon>
        <taxon>Desulfitobacteriaceae</taxon>
        <taxon>Desulfitobacterium</taxon>
    </lineage>
</organism>
<feature type="chain" id="PRO_5004788674" description="DUF2680 domain-containing protein" evidence="1">
    <location>
        <begin position="26"/>
        <end position="160"/>
    </location>
</feature>
<reference evidence="2 3" key="1">
    <citation type="submission" date="2013-12" db="EMBL/GenBank/DDBJ databases">
        <authorList>
            <consortium name="DOE Joint Genome Institute"/>
            <person name="Smidt H."/>
            <person name="Huntemann M."/>
            <person name="Han J."/>
            <person name="Chen A."/>
            <person name="Kyrpides N."/>
            <person name="Mavromatis K."/>
            <person name="Markowitz V."/>
            <person name="Palaniappan K."/>
            <person name="Ivanova N."/>
            <person name="Schaumberg A."/>
            <person name="Pati A."/>
            <person name="Liolios K."/>
            <person name="Nordberg H.P."/>
            <person name="Cantor M.N."/>
            <person name="Hua S.X."/>
            <person name="Woyke T."/>
        </authorList>
    </citation>
    <scope>NUCLEOTIDE SEQUENCE [LARGE SCALE GENOMIC DNA]</scope>
    <source>
        <strain evidence="3">DSM 15288</strain>
    </source>
</reference>
<feature type="signal peptide" evidence="1">
    <location>
        <begin position="1"/>
        <end position="25"/>
    </location>
</feature>
<dbReference type="AlphaFoldDB" id="W0EFD3"/>
<keyword evidence="1" id="KW-0732">Signal</keyword>
<protein>
    <recommendedName>
        <fullName evidence="4">DUF2680 domain-containing protein</fullName>
    </recommendedName>
</protein>
<keyword evidence="3" id="KW-1185">Reference proteome</keyword>
<dbReference type="Proteomes" id="UP000010847">
    <property type="component" value="Chromosome"/>
</dbReference>
<dbReference type="KEGG" id="dmt:DESME_15115"/>
<sequence length="160" mass="16046">MKFKKQLIAVIATLGILGVAGTALAADGYKTPADIVAGLTGKTVEQVTTERATGVTYGTIANDAGVLDSFKQEILAQKEAVLDQRVAEGTMTQEQAASVKSALEANQATCDGTGSAQIGRANGVGFGSGMMQGQGRGQGRGGFGGGMGYGVGMGRAGLTQ</sequence>
<dbReference type="HOGENOM" id="CLU_115755_0_0_9"/>
<evidence type="ECO:0000313" key="2">
    <source>
        <dbReference type="EMBL" id="AHF08203.1"/>
    </source>
</evidence>
<proteinExistence type="predicted"/>
<dbReference type="OrthoDB" id="1809211at2"/>
<name>W0EFD3_9FIRM</name>
<evidence type="ECO:0000256" key="1">
    <source>
        <dbReference type="SAM" id="SignalP"/>
    </source>
</evidence>
<dbReference type="STRING" id="871968.DESME_15115"/>
<dbReference type="RefSeq" id="WP_006716931.1">
    <property type="nucleotide sequence ID" value="NZ_CP007032.1"/>
</dbReference>